<comment type="similarity">
    <text evidence="2">Belongs to the AIM9 family.</text>
</comment>
<keyword evidence="4" id="KW-0809">Transit peptide</keyword>
<dbReference type="PANTHER" id="PTHR36091:SF1">
    <property type="entry name" value="ALTERED INHERITANCE OF MITOCHONDRIA PROTEIN 9, MITOCHONDRIAL"/>
    <property type="match status" value="1"/>
</dbReference>
<dbReference type="InterPro" id="IPR011009">
    <property type="entry name" value="Kinase-like_dom_sf"/>
</dbReference>
<dbReference type="Proteomes" id="UP000275480">
    <property type="component" value="Unassembled WGS sequence"/>
</dbReference>
<protein>
    <recommendedName>
        <fullName evidence="3">Altered inheritance of mitochondria protein 9, mitochondrial</fullName>
    </recommendedName>
    <alternativeName>
        <fullName evidence="6">Found in mitochondrial proteome protein 29</fullName>
    </alternativeName>
</protein>
<reference evidence="7 8" key="1">
    <citation type="submission" date="2018-07" db="EMBL/GenBank/DDBJ databases">
        <title>Identification of spontaneous genetic mutation associated with occurrence of a yellow conidial color mutant of Aspergillus flavus.</title>
        <authorList>
            <person name="Chang P.-K."/>
            <person name="Mack B.M."/>
            <person name="Scharfenstein L."/>
            <person name="Gilbert M.K."/>
        </authorList>
    </citation>
    <scope>NUCLEOTIDE SEQUENCE [LARGE SCALE GENOMIC DNA]</scope>
    <source>
        <strain evidence="7 8">CA14</strain>
    </source>
</reference>
<dbReference type="AlphaFoldDB" id="A0AB74CJZ4"/>
<dbReference type="SUPFAM" id="SSF56112">
    <property type="entry name" value="Protein kinase-like (PK-like)"/>
    <property type="match status" value="1"/>
</dbReference>
<dbReference type="PANTHER" id="PTHR36091">
    <property type="entry name" value="ALTERED INHERITANCE OF MITOCHONDRIA PROTEIN 9, MITOCHONDRIAL"/>
    <property type="match status" value="1"/>
</dbReference>
<comment type="caution">
    <text evidence="7">The sequence shown here is derived from an EMBL/GenBank/DDBJ whole genome shotgun (WGS) entry which is preliminary data.</text>
</comment>
<dbReference type="Gene3D" id="3.90.1200.10">
    <property type="match status" value="1"/>
</dbReference>
<comment type="subcellular location">
    <subcellularLocation>
        <location evidence="1">Mitochondrion</location>
    </subcellularLocation>
</comment>
<sequence length="867" mass="99499">MSNASAVYKIFSELKNSQSIPSYYNDVIEERLIVSFTPVYRQRRGGSKRTKVEIRRHHWRKKAQRVYLDVLDYSPYIFLPFILAISPNACRTFDLSTIRRDDTKPTLYLKTPIKEKLEDIAKRNDFDKDSRFTSLLDSLFPQTLRPITDAGTGNFCWVFCAAELTAIRDLFGDNIWDGVNSAPIRAQEKAKSTAIQSTECVKTNFPKRVFQDAIISVNVGFSKKLAGIFFPSISDMMFLVHSAYDCFETHAQTATRLQEKVDGAYLTFQGASVAAIASNLSPRVAELHLPRMFWLHLQMPARAIRHIPTARSLSKRIMSTSTKLTSWNDNDEFFNFTRGRFLRDESHQLSQSHIRFNIDELAQLAVHAAQLTSPGARRCVNIEKLADGMHNKAVRFTMDNGFQAVGKVPNPNAGKPHFTTASEVATMDFMKNVMGTPVPNVLSWSSTVDNSVGAEYILMENVQGVQLSKLWDQLDVEMKMKVLRKIASYQENWVRTCFSQYGSLYYKRDLGYSAPSIKYTDNRGMAIVDERFAVGPSVSRQNNDDGRVDIDFDRGPWNTAEDYERATGFRELQCIRHMPRLPKSPIAIYYSRTYQPSRDKKILAVENYLKLVKLLLPEESIQTSHIWHNDLHAENIFVNPSNPSDIFGIIDWQSIELAPLYDHNIEPYILDYDGPPLDGLLERPKLANIRALFQDEPDSIANRKANLLFTKMSLVSLYRHLICKRIPQLFKVLEFRETPPFQLLLFARNLLVDGEATYLALLADQQRENWRGIPRLNQKDTKSPIYFTADMLHRIDMDHTGADSAIKLMQEAQEMIGQRYFYAGGLVSHEEFSETRQIIPRVKTEFIQKHARNTEEAVELEHAWPFE</sequence>
<evidence type="ECO:0000256" key="3">
    <source>
        <dbReference type="ARBA" id="ARBA00016197"/>
    </source>
</evidence>
<keyword evidence="5" id="KW-0496">Mitochondrion</keyword>
<organism evidence="7 8">
    <name type="scientific">Aspergillus flavus</name>
    <dbReference type="NCBI Taxonomy" id="5059"/>
    <lineage>
        <taxon>Eukaryota</taxon>
        <taxon>Fungi</taxon>
        <taxon>Dikarya</taxon>
        <taxon>Ascomycota</taxon>
        <taxon>Pezizomycotina</taxon>
        <taxon>Eurotiomycetes</taxon>
        <taxon>Eurotiomycetidae</taxon>
        <taxon>Eurotiales</taxon>
        <taxon>Aspergillaceae</taxon>
        <taxon>Aspergillus</taxon>
        <taxon>Aspergillus subgen. Circumdati</taxon>
    </lineage>
</organism>
<accession>A0AB74CJZ4</accession>
<dbReference type="GO" id="GO:0005739">
    <property type="term" value="C:mitochondrion"/>
    <property type="evidence" value="ECO:0007669"/>
    <property type="project" value="UniProtKB-SubCell"/>
</dbReference>
<evidence type="ECO:0000256" key="4">
    <source>
        <dbReference type="ARBA" id="ARBA00022946"/>
    </source>
</evidence>
<evidence type="ECO:0000313" key="8">
    <source>
        <dbReference type="Proteomes" id="UP000275480"/>
    </source>
</evidence>
<name>A0AB74CJZ4_ASPFL</name>
<dbReference type="EMBL" id="QQZZ01000034">
    <property type="protein sequence ID" value="RMZ46503.1"/>
    <property type="molecule type" value="Genomic_DNA"/>
</dbReference>
<evidence type="ECO:0000313" key="7">
    <source>
        <dbReference type="EMBL" id="RMZ46503.1"/>
    </source>
</evidence>
<gene>
    <name evidence="7" type="ORF">CA14_008323</name>
</gene>
<evidence type="ECO:0000256" key="1">
    <source>
        <dbReference type="ARBA" id="ARBA00004173"/>
    </source>
</evidence>
<proteinExistence type="inferred from homology"/>
<evidence type="ECO:0000256" key="5">
    <source>
        <dbReference type="ARBA" id="ARBA00023128"/>
    </source>
</evidence>
<evidence type="ECO:0000256" key="6">
    <source>
        <dbReference type="ARBA" id="ARBA00031849"/>
    </source>
</evidence>
<dbReference type="InterPro" id="IPR051035">
    <property type="entry name" value="Mito_inheritance_9"/>
</dbReference>
<evidence type="ECO:0000256" key="2">
    <source>
        <dbReference type="ARBA" id="ARBA00005543"/>
    </source>
</evidence>